<dbReference type="PANTHER" id="PTHR30510">
    <property type="entry name" value="UPF0229 PROTEIN YEAH"/>
    <property type="match status" value="1"/>
</dbReference>
<proteinExistence type="inferred from homology"/>
<dbReference type="RefSeq" id="WP_021168323.1">
    <property type="nucleotide sequence ID" value="NZ_CTRP01000001.1"/>
</dbReference>
<dbReference type="Pfam" id="PF04285">
    <property type="entry name" value="DUF444"/>
    <property type="match status" value="2"/>
</dbReference>
<dbReference type="AlphaFoldDB" id="A0A0U1KRK4"/>
<dbReference type="PANTHER" id="PTHR30510:SF2">
    <property type="entry name" value="UPF0229 PROTEIN YEAH"/>
    <property type="match status" value="1"/>
</dbReference>
<sequence length="406" mass="47085">MAIFKEGRTGESDRSQYDRKRHRELVEDAIKRNLGDIIADESIIGQSKNKKIKIPIRGIKEYQFIYGNNNSGTASGNGKEARGQVIGRTNSQQEQGMGQAGSEQGEEIYETEITMDEIVNYMFEEAKLPDLERKKFAVQETEYILKRSGYQRKGIPPRLAKKRTLVEKFKRQQGLVRENICKQVHFENGQQVRERIPFREDDLRYFRVKEDIRRHSNAVVFCIMDVSGSMDQSKKYLARTFYFLLYQFLRWKYEQVEVVFIAHTTEAKEVNEREFFHHGESGGTMISSGYAKALEIIEQRYNPDVWNIYAFHCTDGDNWTEDNARTIEKANELVCVSNLVGYIEILSNYSYGVTIRRQLEQNIKAENFIIASMGRKEDVWPALKRILEKEAEPVIHPETEGGGDGQ</sequence>
<keyword evidence="4" id="KW-1185">Reference proteome</keyword>
<name>A0A0U1KRK4_9FIRM</name>
<evidence type="ECO:0000256" key="1">
    <source>
        <dbReference type="HAMAP-Rule" id="MF_01232"/>
    </source>
</evidence>
<feature type="region of interest" description="Disordered" evidence="2">
    <location>
        <begin position="1"/>
        <end position="20"/>
    </location>
</feature>
<dbReference type="InterPro" id="IPR036465">
    <property type="entry name" value="vWFA_dom_sf"/>
</dbReference>
<dbReference type="SUPFAM" id="SSF53300">
    <property type="entry name" value="vWA-like"/>
    <property type="match status" value="1"/>
</dbReference>
<dbReference type="HAMAP" id="MF_01232">
    <property type="entry name" value="UPF0229"/>
    <property type="match status" value="1"/>
</dbReference>
<evidence type="ECO:0000313" key="4">
    <source>
        <dbReference type="Proteomes" id="UP000049855"/>
    </source>
</evidence>
<comment type="similarity">
    <text evidence="1">Belongs to the UPF0229 family.</text>
</comment>
<accession>A0A0U1KRK4</accession>
<reference evidence="4" key="1">
    <citation type="submission" date="2015-03" db="EMBL/GenBank/DDBJ databases">
        <authorList>
            <person name="Nijsse Bart"/>
        </authorList>
    </citation>
    <scope>NUCLEOTIDE SEQUENCE [LARGE SCALE GENOMIC DNA]</scope>
</reference>
<dbReference type="Proteomes" id="UP000049855">
    <property type="component" value="Unassembled WGS sequence"/>
</dbReference>
<dbReference type="InterPro" id="IPR006698">
    <property type="entry name" value="UPF0229"/>
</dbReference>
<protein>
    <recommendedName>
        <fullName evidence="1">UPF0229 protein SpAn4DRAFT_4922</fullName>
    </recommendedName>
</protein>
<organism evidence="3 4">
    <name type="scientific">Sporomusa ovata</name>
    <dbReference type="NCBI Taxonomy" id="2378"/>
    <lineage>
        <taxon>Bacteria</taxon>
        <taxon>Bacillati</taxon>
        <taxon>Bacillota</taxon>
        <taxon>Negativicutes</taxon>
        <taxon>Selenomonadales</taxon>
        <taxon>Sporomusaceae</taxon>
        <taxon>Sporomusa</taxon>
    </lineage>
</organism>
<evidence type="ECO:0000313" key="3">
    <source>
        <dbReference type="EMBL" id="CQR70057.1"/>
    </source>
</evidence>
<evidence type="ECO:0000256" key="2">
    <source>
        <dbReference type="SAM" id="MobiDB-lite"/>
    </source>
</evidence>
<dbReference type="EMBL" id="CTRP01000001">
    <property type="protein sequence ID" value="CQR70057.1"/>
    <property type="molecule type" value="Genomic_DNA"/>
</dbReference>
<dbReference type="CDD" id="cd00198">
    <property type="entry name" value="vWFA"/>
    <property type="match status" value="1"/>
</dbReference>
<gene>
    <name evidence="3" type="ORF">SpAn4DRAFT_4922</name>
</gene>